<dbReference type="Gene3D" id="1.20.5.170">
    <property type="match status" value="1"/>
</dbReference>
<keyword evidence="8" id="KW-1185">Reference proteome</keyword>
<evidence type="ECO:0000256" key="1">
    <source>
        <dbReference type="ARBA" id="ARBA00006079"/>
    </source>
</evidence>
<comment type="similarity">
    <text evidence="1">Belongs to the bZIP family. NFIL3 subfamily.</text>
</comment>
<feature type="region of interest" description="Disordered" evidence="6">
    <location>
        <begin position="45"/>
        <end position="75"/>
    </location>
</feature>
<keyword evidence="5" id="KW-0539">Nucleus</keyword>
<dbReference type="GeneID" id="117546158"/>
<dbReference type="Pfam" id="PF07716">
    <property type="entry name" value="bZIP_2"/>
    <property type="match status" value="1"/>
</dbReference>
<keyword evidence="4" id="KW-0804">Transcription</keyword>
<evidence type="ECO:0000256" key="5">
    <source>
        <dbReference type="ARBA" id="ARBA00023242"/>
    </source>
</evidence>
<dbReference type="InterPro" id="IPR046347">
    <property type="entry name" value="bZIP_sf"/>
</dbReference>
<protein>
    <submittedName>
        <fullName evidence="9">Uncharacterized protein si:dkey-172o19.2</fullName>
    </submittedName>
</protein>
<evidence type="ECO:0000313" key="9">
    <source>
        <dbReference type="RefSeq" id="XP_034072191.1"/>
    </source>
</evidence>
<evidence type="ECO:0000256" key="2">
    <source>
        <dbReference type="ARBA" id="ARBA00023015"/>
    </source>
</evidence>
<keyword evidence="3" id="KW-0238">DNA-binding</keyword>
<dbReference type="PANTHER" id="PTHR15284">
    <property type="entry name" value="NUCLEAR FACTOR INTERLEUKIN-3-REGULATED PROTEIN"/>
    <property type="match status" value="1"/>
</dbReference>
<reference evidence="9" key="1">
    <citation type="submission" date="2025-08" db="UniProtKB">
        <authorList>
            <consortium name="RefSeq"/>
        </authorList>
    </citation>
    <scope>IDENTIFICATION</scope>
</reference>
<organism evidence="8 9">
    <name type="scientific">Gymnodraco acuticeps</name>
    <name type="common">Antarctic dragonfish</name>
    <dbReference type="NCBI Taxonomy" id="8218"/>
    <lineage>
        <taxon>Eukaryota</taxon>
        <taxon>Metazoa</taxon>
        <taxon>Chordata</taxon>
        <taxon>Craniata</taxon>
        <taxon>Vertebrata</taxon>
        <taxon>Euteleostomi</taxon>
        <taxon>Actinopterygii</taxon>
        <taxon>Neopterygii</taxon>
        <taxon>Teleostei</taxon>
        <taxon>Neoteleostei</taxon>
        <taxon>Acanthomorphata</taxon>
        <taxon>Eupercaria</taxon>
        <taxon>Perciformes</taxon>
        <taxon>Notothenioidei</taxon>
        <taxon>Bathydraconidae</taxon>
        <taxon>Gymnodraco</taxon>
    </lineage>
</organism>
<dbReference type="KEGG" id="gacu:117546158"/>
<accession>A0A6P8U601</accession>
<feature type="domain" description="BZIP" evidence="7">
    <location>
        <begin position="119"/>
        <end position="169"/>
    </location>
</feature>
<evidence type="ECO:0000256" key="6">
    <source>
        <dbReference type="SAM" id="MobiDB-lite"/>
    </source>
</evidence>
<dbReference type="GO" id="GO:0005634">
    <property type="term" value="C:nucleus"/>
    <property type="evidence" value="ECO:0007669"/>
    <property type="project" value="TreeGrafter"/>
</dbReference>
<evidence type="ECO:0000313" key="8">
    <source>
        <dbReference type="Proteomes" id="UP000515161"/>
    </source>
</evidence>
<evidence type="ECO:0000256" key="4">
    <source>
        <dbReference type="ARBA" id="ARBA00023163"/>
    </source>
</evidence>
<dbReference type="SUPFAM" id="SSF57959">
    <property type="entry name" value="Leucine zipper domain"/>
    <property type="match status" value="1"/>
</dbReference>
<dbReference type="PROSITE" id="PS00036">
    <property type="entry name" value="BZIP_BASIC"/>
    <property type="match status" value="1"/>
</dbReference>
<evidence type="ECO:0000256" key="3">
    <source>
        <dbReference type="ARBA" id="ARBA00023125"/>
    </source>
</evidence>
<gene>
    <name evidence="9" type="primary">si:dkey-172o19.2</name>
</gene>
<proteinExistence type="inferred from homology"/>
<dbReference type="PANTHER" id="PTHR15284:SF6">
    <property type="entry name" value="HYPOTHETICAL LOC799271-RELATED"/>
    <property type="match status" value="1"/>
</dbReference>
<dbReference type="GO" id="GO:0007623">
    <property type="term" value="P:circadian rhythm"/>
    <property type="evidence" value="ECO:0007669"/>
    <property type="project" value="TreeGrafter"/>
</dbReference>
<dbReference type="SMART" id="SM00338">
    <property type="entry name" value="BRLZ"/>
    <property type="match status" value="1"/>
</dbReference>
<keyword evidence="2" id="KW-0805">Transcription regulation</keyword>
<dbReference type="FunFam" id="1.20.5.170:FF:000025">
    <property type="entry name" value="nuclear factor interleukin-3-regulated protein-like"/>
    <property type="match status" value="1"/>
</dbReference>
<dbReference type="PROSITE" id="PS50217">
    <property type="entry name" value="BZIP"/>
    <property type="match status" value="1"/>
</dbReference>
<evidence type="ECO:0000259" key="7">
    <source>
        <dbReference type="PROSITE" id="PS50217"/>
    </source>
</evidence>
<dbReference type="AlphaFoldDB" id="A0A6P8U601"/>
<name>A0A6P8U601_GYMAC</name>
<dbReference type="Proteomes" id="UP000515161">
    <property type="component" value="Unplaced"/>
</dbReference>
<sequence>MCARPRSSALFSTDESVIDRITRSSRKVDPFLQILSQVASISFSAMSTPGSRAGPGAVAPCQPSSSSVESSGCTEPDPGLLLPVTQSRSVLARHLLNVRAYSSSVTRRKREMIPNEKKDSNYLVKRKKNNEAARRSREKKRLSELMVDGQLLALSEENTQLRAQLLSMQYHSSLCAERRTSASATSNVPSSPAVFQPGLWGNNGSNAFSLEANIPRFSSTGVGGFNPRSSLFSQGFSPLSGPRVLSPEAEMDAQRQVSSSDDIHKSTDASALRAFLPPPDHLHHASIRSTRSWLLPHMNPSAVCNNVLLPWRSSYLPSPGVYPGLPLYIQERQGQGLGVEADTQLGGFKSRFSRRDAPQS</sequence>
<dbReference type="RefSeq" id="XP_034072191.1">
    <property type="nucleotide sequence ID" value="XM_034216300.1"/>
</dbReference>
<dbReference type="GO" id="GO:0003700">
    <property type="term" value="F:DNA-binding transcription factor activity"/>
    <property type="evidence" value="ECO:0007669"/>
    <property type="project" value="InterPro"/>
</dbReference>
<dbReference type="InterPro" id="IPR004827">
    <property type="entry name" value="bZIP"/>
</dbReference>
<dbReference type="GO" id="GO:0003677">
    <property type="term" value="F:DNA binding"/>
    <property type="evidence" value="ECO:0007669"/>
    <property type="project" value="UniProtKB-KW"/>
</dbReference>
<dbReference type="InParanoid" id="A0A6P8U601"/>
<dbReference type="InterPro" id="IPR047229">
    <property type="entry name" value="NFIL3-like"/>
</dbReference>